<proteinExistence type="predicted"/>
<reference evidence="1 2" key="1">
    <citation type="submission" date="2019-02" db="EMBL/GenBank/DDBJ databases">
        <title>Deep-cultivation of Planctomycetes and their phenomic and genomic characterization uncovers novel biology.</title>
        <authorList>
            <person name="Wiegand S."/>
            <person name="Jogler M."/>
            <person name="Boedeker C."/>
            <person name="Pinto D."/>
            <person name="Vollmers J."/>
            <person name="Rivas-Marin E."/>
            <person name="Kohn T."/>
            <person name="Peeters S.H."/>
            <person name="Heuer A."/>
            <person name="Rast P."/>
            <person name="Oberbeckmann S."/>
            <person name="Bunk B."/>
            <person name="Jeske O."/>
            <person name="Meyerdierks A."/>
            <person name="Storesund J.E."/>
            <person name="Kallscheuer N."/>
            <person name="Luecker S."/>
            <person name="Lage O.M."/>
            <person name="Pohl T."/>
            <person name="Merkel B.J."/>
            <person name="Hornburger P."/>
            <person name="Mueller R.-W."/>
            <person name="Bruemmer F."/>
            <person name="Labrenz M."/>
            <person name="Spormann A.M."/>
            <person name="Op den Camp H."/>
            <person name="Overmann J."/>
            <person name="Amann R."/>
            <person name="Jetten M.S.M."/>
            <person name="Mascher T."/>
            <person name="Medema M.H."/>
            <person name="Devos D.P."/>
            <person name="Kaster A.-K."/>
            <person name="Ovreas L."/>
            <person name="Rohde M."/>
            <person name="Galperin M.Y."/>
            <person name="Jogler C."/>
        </authorList>
    </citation>
    <scope>NUCLEOTIDE SEQUENCE [LARGE SCALE GENOMIC DNA]</scope>
    <source>
        <strain evidence="1 2">Pan241w</strain>
    </source>
</reference>
<dbReference type="KEGG" id="gaz:Pan241w_23180"/>
<evidence type="ECO:0000313" key="1">
    <source>
        <dbReference type="EMBL" id="QDT42237.1"/>
    </source>
</evidence>
<protein>
    <submittedName>
        <fullName evidence="1">Uncharacterized protein</fullName>
    </submittedName>
</protein>
<accession>A0A517REC9</accession>
<gene>
    <name evidence="1" type="ORF">Pan241w_23180</name>
</gene>
<name>A0A517REC9_9PLAN</name>
<dbReference type="EMBL" id="CP036269">
    <property type="protein sequence ID" value="QDT42237.1"/>
    <property type="molecule type" value="Genomic_DNA"/>
</dbReference>
<dbReference type="AlphaFoldDB" id="A0A517REC9"/>
<dbReference type="Proteomes" id="UP000317171">
    <property type="component" value="Chromosome"/>
</dbReference>
<keyword evidence="2" id="KW-1185">Reference proteome</keyword>
<sequence>MIPLGTTAIRLRGFKSRDSEAPCRISQLSESLIIWCEDEFVQSVGERFGHWLLSEEPLVWNQAAGSPIKVIKIGFLVSKCKIREAMLLGAKQC</sequence>
<organism evidence="1 2">
    <name type="scientific">Gimesia alba</name>
    <dbReference type="NCBI Taxonomy" id="2527973"/>
    <lineage>
        <taxon>Bacteria</taxon>
        <taxon>Pseudomonadati</taxon>
        <taxon>Planctomycetota</taxon>
        <taxon>Planctomycetia</taxon>
        <taxon>Planctomycetales</taxon>
        <taxon>Planctomycetaceae</taxon>
        <taxon>Gimesia</taxon>
    </lineage>
</organism>
<evidence type="ECO:0000313" key="2">
    <source>
        <dbReference type="Proteomes" id="UP000317171"/>
    </source>
</evidence>